<accession>A0A7J9BQK2</accession>
<evidence type="ECO:0000256" key="1">
    <source>
        <dbReference type="ARBA" id="ARBA00004141"/>
    </source>
</evidence>
<dbReference type="Pfam" id="PF00854">
    <property type="entry name" value="PTR2"/>
    <property type="match status" value="1"/>
</dbReference>
<organism evidence="7 8">
    <name type="scientific">Gossypium gossypioides</name>
    <name type="common">Mexican cotton</name>
    <name type="synonym">Selera gossypioides</name>
    <dbReference type="NCBI Taxonomy" id="34282"/>
    <lineage>
        <taxon>Eukaryota</taxon>
        <taxon>Viridiplantae</taxon>
        <taxon>Streptophyta</taxon>
        <taxon>Embryophyta</taxon>
        <taxon>Tracheophyta</taxon>
        <taxon>Spermatophyta</taxon>
        <taxon>Magnoliopsida</taxon>
        <taxon>eudicotyledons</taxon>
        <taxon>Gunneridae</taxon>
        <taxon>Pentapetalae</taxon>
        <taxon>rosids</taxon>
        <taxon>malvids</taxon>
        <taxon>Malvales</taxon>
        <taxon>Malvaceae</taxon>
        <taxon>Malvoideae</taxon>
        <taxon>Gossypium</taxon>
    </lineage>
</organism>
<proteinExistence type="inferred from homology"/>
<keyword evidence="4 6" id="KW-1133">Transmembrane helix</keyword>
<keyword evidence="5 6" id="KW-0472">Membrane</keyword>
<sequence length="204" mass="22232">MVFVMCRFLNKALLAPDGSKEQGNVCSIGEVEEAKTVIRLAPIWDTSLFYAVANAQTSTFFTKQGATMDRSITTGFKIPVASLSSFLSLAIVLFIPIYDGVFVPLARALTGKPAGITMLQRIGPGMVLSVITMLIAALVEMRRLKTAQEYGSVDKPNATVPMSVWWLVPQYVLCGLSEVFTVVVGIQELFCDQVPKECRSCTLP</sequence>
<evidence type="ECO:0000256" key="4">
    <source>
        <dbReference type="ARBA" id="ARBA00022989"/>
    </source>
</evidence>
<dbReference type="InterPro" id="IPR000109">
    <property type="entry name" value="POT_fam"/>
</dbReference>
<gene>
    <name evidence="7" type="ORF">Gogos_011715</name>
</gene>
<dbReference type="AlphaFoldDB" id="A0A7J9BQK2"/>
<feature type="transmembrane region" description="Helical" evidence="6">
    <location>
        <begin position="118"/>
        <end position="139"/>
    </location>
</feature>
<evidence type="ECO:0000313" key="7">
    <source>
        <dbReference type="EMBL" id="MBA0738345.1"/>
    </source>
</evidence>
<evidence type="ECO:0000313" key="8">
    <source>
        <dbReference type="Proteomes" id="UP000593579"/>
    </source>
</evidence>
<name>A0A7J9BQK2_GOSGO</name>
<dbReference type="GO" id="GO:0022857">
    <property type="term" value="F:transmembrane transporter activity"/>
    <property type="evidence" value="ECO:0007669"/>
    <property type="project" value="InterPro"/>
</dbReference>
<protein>
    <recommendedName>
        <fullName evidence="9">Protein NRT1/ PTR FAMILY 5.10-like</fullName>
    </recommendedName>
</protein>
<evidence type="ECO:0000256" key="6">
    <source>
        <dbReference type="SAM" id="Phobius"/>
    </source>
</evidence>
<dbReference type="EMBL" id="JABEZY010000005">
    <property type="protein sequence ID" value="MBA0738345.1"/>
    <property type="molecule type" value="Genomic_DNA"/>
</dbReference>
<dbReference type="Proteomes" id="UP000593579">
    <property type="component" value="Unassembled WGS sequence"/>
</dbReference>
<evidence type="ECO:0000256" key="2">
    <source>
        <dbReference type="ARBA" id="ARBA00005982"/>
    </source>
</evidence>
<keyword evidence="3 6" id="KW-0812">Transmembrane</keyword>
<evidence type="ECO:0000256" key="5">
    <source>
        <dbReference type="ARBA" id="ARBA00023136"/>
    </source>
</evidence>
<feature type="transmembrane region" description="Helical" evidence="6">
    <location>
        <begin position="78"/>
        <end position="98"/>
    </location>
</feature>
<reference evidence="7 8" key="1">
    <citation type="journal article" date="2019" name="Genome Biol. Evol.">
        <title>Insights into the evolution of the New World diploid cottons (Gossypium, subgenus Houzingenia) based on genome sequencing.</title>
        <authorList>
            <person name="Grover C.E."/>
            <person name="Arick M.A. 2nd"/>
            <person name="Thrash A."/>
            <person name="Conover J.L."/>
            <person name="Sanders W.S."/>
            <person name="Peterson D.G."/>
            <person name="Frelichowski J.E."/>
            <person name="Scheffler J.A."/>
            <person name="Scheffler B.E."/>
            <person name="Wendel J.F."/>
        </authorList>
    </citation>
    <scope>NUCLEOTIDE SEQUENCE [LARGE SCALE GENOMIC DNA]</scope>
    <source>
        <strain evidence="7">5</strain>
        <tissue evidence="7">Leaf</tissue>
    </source>
</reference>
<dbReference type="GO" id="GO:0016020">
    <property type="term" value="C:membrane"/>
    <property type="evidence" value="ECO:0007669"/>
    <property type="project" value="UniProtKB-SubCell"/>
</dbReference>
<keyword evidence="8" id="KW-1185">Reference proteome</keyword>
<dbReference type="Gene3D" id="1.20.1250.20">
    <property type="entry name" value="MFS general substrate transporter like domains"/>
    <property type="match status" value="1"/>
</dbReference>
<evidence type="ECO:0008006" key="9">
    <source>
        <dbReference type="Google" id="ProtNLM"/>
    </source>
</evidence>
<evidence type="ECO:0000256" key="3">
    <source>
        <dbReference type="ARBA" id="ARBA00022692"/>
    </source>
</evidence>
<comment type="subcellular location">
    <subcellularLocation>
        <location evidence="1">Membrane</location>
        <topology evidence="1">Multi-pass membrane protein</topology>
    </subcellularLocation>
</comment>
<dbReference type="OrthoDB" id="8904098at2759"/>
<dbReference type="InterPro" id="IPR036259">
    <property type="entry name" value="MFS_trans_sf"/>
</dbReference>
<comment type="similarity">
    <text evidence="2">Belongs to the major facilitator superfamily. Proton-dependent oligopeptide transporter (POT/PTR) (TC 2.A.17) family.</text>
</comment>
<comment type="caution">
    <text evidence="7">The sequence shown here is derived from an EMBL/GenBank/DDBJ whole genome shotgun (WGS) entry which is preliminary data.</text>
</comment>
<dbReference type="PANTHER" id="PTHR11654">
    <property type="entry name" value="OLIGOPEPTIDE TRANSPORTER-RELATED"/>
    <property type="match status" value="1"/>
</dbReference>